<dbReference type="KEGG" id="fcy:FRACYDRAFT_234668"/>
<gene>
    <name evidence="2" type="ORF">FRACYDRAFT_234668</name>
</gene>
<accession>A0A1E7FS98</accession>
<sequence>MTNPPEAKRPHLSCTTDDLPDPVESASASSINLVFTCDTPPTSDNIEFALHTIGDTKNTNTKHDILQALQDLNRWARNNNHLFFNEFLELAGISRVLKFLMIPSNMSDMKYVFSACTIIINCTRGPNSDLDIDIAQVMGRKFIERGGIHTMLLANEEYSGGNDRNELSAVHSIWAVLNNVINYNAELDYIDKDKQHNLFDDAIATLRLVNDTDDKIRVHGMIQIPHKIKSLLLLVLMRLLVGSNSKLVADDLEGRDVFQIFINTMKDSNRQWEFEEEIWKITSYFFFSCFRRQLFPTKNNNDLKLAISFYVEYIEKAPNEAFKSKAFDFLLEVSDVIGREEITKMPGLMITLGTILDRSSSNNIEAATEDMTKTLVKYLL</sequence>
<reference evidence="2 3" key="1">
    <citation type="submission" date="2016-09" db="EMBL/GenBank/DDBJ databases">
        <title>Extensive genetic diversity and differential bi-allelic expression allows diatom success in the polar Southern Ocean.</title>
        <authorList>
            <consortium name="DOE Joint Genome Institute"/>
            <person name="Mock T."/>
            <person name="Otillar R.P."/>
            <person name="Strauss J."/>
            <person name="Dupont C."/>
            <person name="Frickenhaus S."/>
            <person name="Maumus F."/>
            <person name="Mcmullan M."/>
            <person name="Sanges R."/>
            <person name="Schmutz J."/>
            <person name="Toseland A."/>
            <person name="Valas R."/>
            <person name="Veluchamy A."/>
            <person name="Ward B.J."/>
            <person name="Allen A."/>
            <person name="Barry K."/>
            <person name="Falciatore A."/>
            <person name="Ferrante M."/>
            <person name="Fortunato A.E."/>
            <person name="Gloeckner G."/>
            <person name="Gruber A."/>
            <person name="Hipkin R."/>
            <person name="Janech M."/>
            <person name="Kroth P."/>
            <person name="Leese F."/>
            <person name="Lindquist E."/>
            <person name="Lyon B.R."/>
            <person name="Martin J."/>
            <person name="Mayer C."/>
            <person name="Parker M."/>
            <person name="Quesneville H."/>
            <person name="Raymond J."/>
            <person name="Uhlig C."/>
            <person name="Valentin K.U."/>
            <person name="Worden A.Z."/>
            <person name="Armbrust E.V."/>
            <person name="Bowler C."/>
            <person name="Green B."/>
            <person name="Moulton V."/>
            <person name="Van Oosterhout C."/>
            <person name="Grigoriev I."/>
        </authorList>
    </citation>
    <scope>NUCLEOTIDE SEQUENCE [LARGE SCALE GENOMIC DNA]</scope>
    <source>
        <strain evidence="2 3">CCMP1102</strain>
    </source>
</reference>
<dbReference type="Proteomes" id="UP000095751">
    <property type="component" value="Unassembled WGS sequence"/>
</dbReference>
<protein>
    <submittedName>
        <fullName evidence="2">Uncharacterized protein</fullName>
    </submittedName>
</protein>
<feature type="region of interest" description="Disordered" evidence="1">
    <location>
        <begin position="1"/>
        <end position="25"/>
    </location>
</feature>
<keyword evidence="3" id="KW-1185">Reference proteome</keyword>
<dbReference type="EMBL" id="KV784354">
    <property type="protein sequence ID" value="OEU21040.1"/>
    <property type="molecule type" value="Genomic_DNA"/>
</dbReference>
<organism evidence="2 3">
    <name type="scientific">Fragilariopsis cylindrus CCMP1102</name>
    <dbReference type="NCBI Taxonomy" id="635003"/>
    <lineage>
        <taxon>Eukaryota</taxon>
        <taxon>Sar</taxon>
        <taxon>Stramenopiles</taxon>
        <taxon>Ochrophyta</taxon>
        <taxon>Bacillariophyta</taxon>
        <taxon>Bacillariophyceae</taxon>
        <taxon>Bacillariophycidae</taxon>
        <taxon>Bacillariales</taxon>
        <taxon>Bacillariaceae</taxon>
        <taxon>Fragilariopsis</taxon>
    </lineage>
</organism>
<evidence type="ECO:0000256" key="1">
    <source>
        <dbReference type="SAM" id="MobiDB-lite"/>
    </source>
</evidence>
<dbReference type="InParanoid" id="A0A1E7FS98"/>
<name>A0A1E7FS98_9STRA</name>
<evidence type="ECO:0000313" key="3">
    <source>
        <dbReference type="Proteomes" id="UP000095751"/>
    </source>
</evidence>
<dbReference type="AlphaFoldDB" id="A0A1E7FS98"/>
<evidence type="ECO:0000313" key="2">
    <source>
        <dbReference type="EMBL" id="OEU21040.1"/>
    </source>
</evidence>
<proteinExistence type="predicted"/>